<reference evidence="4 5" key="1">
    <citation type="submission" date="2024-01" db="EMBL/GenBank/DDBJ databases">
        <title>The complete chloroplast genome sequence of Lithospermum erythrorhizon: insights into the phylogenetic relationship among Boraginaceae species and the maternal lineages of purple gromwells.</title>
        <authorList>
            <person name="Okada T."/>
            <person name="Watanabe K."/>
        </authorList>
    </citation>
    <scope>NUCLEOTIDE SEQUENCE [LARGE SCALE GENOMIC DNA]</scope>
</reference>
<feature type="region of interest" description="Disordered" evidence="2">
    <location>
        <begin position="59"/>
        <end position="78"/>
    </location>
</feature>
<dbReference type="GO" id="GO:0008270">
    <property type="term" value="F:zinc ion binding"/>
    <property type="evidence" value="ECO:0007669"/>
    <property type="project" value="UniProtKB-KW"/>
</dbReference>
<dbReference type="PROSITE" id="PS50158">
    <property type="entry name" value="ZF_CCHC"/>
    <property type="match status" value="1"/>
</dbReference>
<keyword evidence="1" id="KW-0862">Zinc</keyword>
<comment type="caution">
    <text evidence="4">The sequence shown here is derived from an EMBL/GenBank/DDBJ whole genome shotgun (WGS) entry which is preliminary data.</text>
</comment>
<keyword evidence="1" id="KW-0479">Metal-binding</keyword>
<dbReference type="EMBL" id="BAABME010002543">
    <property type="protein sequence ID" value="GAA0155101.1"/>
    <property type="molecule type" value="Genomic_DNA"/>
</dbReference>
<dbReference type="Proteomes" id="UP001454036">
    <property type="component" value="Unassembled WGS sequence"/>
</dbReference>
<feature type="domain" description="CCHC-type" evidence="3">
    <location>
        <begin position="19"/>
        <end position="32"/>
    </location>
</feature>
<protein>
    <recommendedName>
        <fullName evidence="3">CCHC-type domain-containing protein</fullName>
    </recommendedName>
</protein>
<evidence type="ECO:0000256" key="2">
    <source>
        <dbReference type="SAM" id="MobiDB-lite"/>
    </source>
</evidence>
<evidence type="ECO:0000313" key="5">
    <source>
        <dbReference type="Proteomes" id="UP001454036"/>
    </source>
</evidence>
<organism evidence="4 5">
    <name type="scientific">Lithospermum erythrorhizon</name>
    <name type="common">Purple gromwell</name>
    <name type="synonym">Lithospermum officinale var. erythrorhizon</name>
    <dbReference type="NCBI Taxonomy" id="34254"/>
    <lineage>
        <taxon>Eukaryota</taxon>
        <taxon>Viridiplantae</taxon>
        <taxon>Streptophyta</taxon>
        <taxon>Embryophyta</taxon>
        <taxon>Tracheophyta</taxon>
        <taxon>Spermatophyta</taxon>
        <taxon>Magnoliopsida</taxon>
        <taxon>eudicotyledons</taxon>
        <taxon>Gunneridae</taxon>
        <taxon>Pentapetalae</taxon>
        <taxon>asterids</taxon>
        <taxon>lamiids</taxon>
        <taxon>Boraginales</taxon>
        <taxon>Boraginaceae</taxon>
        <taxon>Boraginoideae</taxon>
        <taxon>Lithospermeae</taxon>
        <taxon>Lithospermum</taxon>
    </lineage>
</organism>
<evidence type="ECO:0000313" key="4">
    <source>
        <dbReference type="EMBL" id="GAA0155101.1"/>
    </source>
</evidence>
<accession>A0AAV3PVJ4</accession>
<dbReference type="AlphaFoldDB" id="A0AAV3PVJ4"/>
<dbReference type="InterPro" id="IPR001878">
    <property type="entry name" value="Znf_CCHC"/>
</dbReference>
<sequence length="287" mass="32293">MGGKEVTLQLTYESLPNFCYACGKLEHVIRECELVADGFVDMEDENALQYGSWLRAKSGRGENTEGNNVRTSSKDYEDGMKNVSDSLGSYTSQRFIQGNARLQYNKVSREQMGDSGDTTRKELVIGNSKDEMGIYRDSMRMGKECHYNMPRNEQETLSNIGEKNEQTDKADVTSLVGALNLTNVPIMFSAGAREEICGRNDKLGGKTIKSKERKSGDTTHKWTRLCRHKNCDVVDENGESSINNLRGREKKRGVMQTFEEGGDDCEGRKKSNIWLDDTLAYRDTPTT</sequence>
<keyword evidence="5" id="KW-1185">Reference proteome</keyword>
<evidence type="ECO:0000259" key="3">
    <source>
        <dbReference type="PROSITE" id="PS50158"/>
    </source>
</evidence>
<evidence type="ECO:0000256" key="1">
    <source>
        <dbReference type="PROSITE-ProRule" id="PRU00047"/>
    </source>
</evidence>
<keyword evidence="1" id="KW-0863">Zinc-finger</keyword>
<proteinExistence type="predicted"/>
<name>A0AAV3PVJ4_LITER</name>
<gene>
    <name evidence="4" type="ORF">LIER_12912</name>
</gene>
<dbReference type="GO" id="GO:0003676">
    <property type="term" value="F:nucleic acid binding"/>
    <property type="evidence" value="ECO:0007669"/>
    <property type="project" value="InterPro"/>
</dbReference>